<dbReference type="InterPro" id="IPR028098">
    <property type="entry name" value="Glyco_trans_4-like_N"/>
</dbReference>
<dbReference type="SUPFAM" id="SSF53756">
    <property type="entry name" value="UDP-Glycosyltransferase/glycogen phosphorylase"/>
    <property type="match status" value="1"/>
</dbReference>
<dbReference type="PANTHER" id="PTHR46401:SF2">
    <property type="entry name" value="GLYCOSYLTRANSFERASE WBBK-RELATED"/>
    <property type="match status" value="1"/>
</dbReference>
<gene>
    <name evidence="3" type="ORF">NLF92_05990</name>
</gene>
<evidence type="ECO:0000313" key="3">
    <source>
        <dbReference type="EMBL" id="MCP3428493.1"/>
    </source>
</evidence>
<name>A0AA41X1X6_9ALTE</name>
<dbReference type="RefSeq" id="WP_254099819.1">
    <property type="nucleotide sequence ID" value="NZ_JANATA010000008.1"/>
</dbReference>
<keyword evidence="1 3" id="KW-0808">Transferase</keyword>
<evidence type="ECO:0000259" key="2">
    <source>
        <dbReference type="Pfam" id="PF13439"/>
    </source>
</evidence>
<dbReference type="Proteomes" id="UP001165413">
    <property type="component" value="Unassembled WGS sequence"/>
</dbReference>
<protein>
    <submittedName>
        <fullName evidence="3">Glycosyltransferase</fullName>
        <ecNumber evidence="3">2.4.-.-</ecNumber>
    </submittedName>
</protein>
<accession>A0AA41X1X6</accession>
<feature type="domain" description="Glycosyltransferase subfamily 4-like N-terminal" evidence="2">
    <location>
        <begin position="117"/>
        <end position="224"/>
    </location>
</feature>
<dbReference type="EMBL" id="JANATA010000008">
    <property type="protein sequence ID" value="MCP3428493.1"/>
    <property type="molecule type" value="Genomic_DNA"/>
</dbReference>
<comment type="caution">
    <text evidence="3">The sequence shown here is derived from an EMBL/GenBank/DDBJ whole genome shotgun (WGS) entry which is preliminary data.</text>
</comment>
<keyword evidence="3" id="KW-0328">Glycosyltransferase</keyword>
<reference evidence="3" key="1">
    <citation type="submission" date="2022-07" db="EMBL/GenBank/DDBJ databases">
        <title>Characterization of the Novel Bacterium Alteromonas immobilis LMIT006 and Alteromonas gregis LMIT007.</title>
        <authorList>
            <person name="Lin X."/>
        </authorList>
    </citation>
    <scope>NUCLEOTIDE SEQUENCE</scope>
    <source>
        <strain evidence="3">LMIT007</strain>
    </source>
</reference>
<dbReference type="GO" id="GO:0016757">
    <property type="term" value="F:glycosyltransferase activity"/>
    <property type="evidence" value="ECO:0007669"/>
    <property type="project" value="UniProtKB-KW"/>
</dbReference>
<sequence>MNKVLFIAYLYPPIANSGTQRSVKFSKYLGRFGWKPYVLTGTNPMGNNVDKKLLDEVSMVKDIFRVPMTSEITISNWTKYLPDSLAGFITDKLVWRLREKNKFPDIYRDWIEAATEKGIQIVTKNKLDLIYASGVPWSSFVVAKKISSKTGVPFIIDYRDLWTEDYAQFGNKIVSNKELNLELELLNSANHVITVTNSIGKVLSEKINNNSEKITVITNGFDDDEFTIETETKENGKFSFGYIGVWKENYNPEQLIMSINKLSDAQAIQVEFIGAGFDIEKVSKITKKNTTIECLGYIPHSKAVKLMKELDCLFVTTPDSDYSQLCLPGKIFEYLGSGTPVLAYIDADSELWKFLEKTGGALLVDKKEPEKLDHIIRKIAETRIIDCPAINKNELWKYERKNLTKNLAITFNKVLESSNVKVNA</sequence>
<dbReference type="GO" id="GO:0009103">
    <property type="term" value="P:lipopolysaccharide biosynthetic process"/>
    <property type="evidence" value="ECO:0007669"/>
    <property type="project" value="TreeGrafter"/>
</dbReference>
<dbReference type="PANTHER" id="PTHR46401">
    <property type="entry name" value="GLYCOSYLTRANSFERASE WBBK-RELATED"/>
    <property type="match status" value="1"/>
</dbReference>
<evidence type="ECO:0000313" key="4">
    <source>
        <dbReference type="Proteomes" id="UP001165413"/>
    </source>
</evidence>
<keyword evidence="4" id="KW-1185">Reference proteome</keyword>
<organism evidence="3 4">
    <name type="scientific">Opacimonas viscosa</name>
    <dbReference type="NCBI Taxonomy" id="2961944"/>
    <lineage>
        <taxon>Bacteria</taxon>
        <taxon>Pseudomonadati</taxon>
        <taxon>Pseudomonadota</taxon>
        <taxon>Gammaproteobacteria</taxon>
        <taxon>Alteromonadales</taxon>
        <taxon>Alteromonadaceae</taxon>
        <taxon>Opacimonas</taxon>
    </lineage>
</organism>
<dbReference type="Gene3D" id="3.40.50.2000">
    <property type="entry name" value="Glycogen Phosphorylase B"/>
    <property type="match status" value="2"/>
</dbReference>
<evidence type="ECO:0000256" key="1">
    <source>
        <dbReference type="ARBA" id="ARBA00022679"/>
    </source>
</evidence>
<dbReference type="AlphaFoldDB" id="A0AA41X1X6"/>
<dbReference type="Pfam" id="PF13439">
    <property type="entry name" value="Glyco_transf_4"/>
    <property type="match status" value="1"/>
</dbReference>
<proteinExistence type="predicted"/>
<dbReference type="EC" id="2.4.-.-" evidence="3"/>